<keyword evidence="6" id="KW-0479">Metal-binding</keyword>
<evidence type="ECO:0000313" key="7">
    <source>
        <dbReference type="EMBL" id="KAG6453945.1"/>
    </source>
</evidence>
<dbReference type="EMBL" id="JH668453">
    <property type="protein sequence ID" value="KAG6453945.1"/>
    <property type="molecule type" value="Genomic_DNA"/>
</dbReference>
<dbReference type="AlphaFoldDB" id="A0A921ZAF7"/>
<dbReference type="SMART" id="SM00178">
    <property type="entry name" value="SAR"/>
    <property type="match status" value="1"/>
</dbReference>
<keyword evidence="8" id="KW-1185">Reference proteome</keyword>
<reference evidence="7" key="1">
    <citation type="journal article" date="2016" name="Insect Biochem. Mol. Biol.">
        <title>Multifaceted biological insights from a draft genome sequence of the tobacco hornworm moth, Manduca sexta.</title>
        <authorList>
            <person name="Kanost M.R."/>
            <person name="Arrese E.L."/>
            <person name="Cao X."/>
            <person name="Chen Y.R."/>
            <person name="Chellapilla S."/>
            <person name="Goldsmith M.R."/>
            <person name="Grosse-Wilde E."/>
            <person name="Heckel D.G."/>
            <person name="Herndon N."/>
            <person name="Jiang H."/>
            <person name="Papanicolaou A."/>
            <person name="Qu J."/>
            <person name="Soulages J.L."/>
            <person name="Vogel H."/>
            <person name="Walters J."/>
            <person name="Waterhouse R.M."/>
            <person name="Ahn S.J."/>
            <person name="Almeida F.C."/>
            <person name="An C."/>
            <person name="Aqrawi P."/>
            <person name="Bretschneider A."/>
            <person name="Bryant W.B."/>
            <person name="Bucks S."/>
            <person name="Chao H."/>
            <person name="Chevignon G."/>
            <person name="Christen J.M."/>
            <person name="Clarke D.F."/>
            <person name="Dittmer N.T."/>
            <person name="Ferguson L.C.F."/>
            <person name="Garavelou S."/>
            <person name="Gordon K.H.J."/>
            <person name="Gunaratna R.T."/>
            <person name="Han Y."/>
            <person name="Hauser F."/>
            <person name="He Y."/>
            <person name="Heidel-Fischer H."/>
            <person name="Hirsh A."/>
            <person name="Hu Y."/>
            <person name="Jiang H."/>
            <person name="Kalra D."/>
            <person name="Klinner C."/>
            <person name="Konig C."/>
            <person name="Kovar C."/>
            <person name="Kroll A.R."/>
            <person name="Kuwar S.S."/>
            <person name="Lee S.L."/>
            <person name="Lehman R."/>
            <person name="Li K."/>
            <person name="Li Z."/>
            <person name="Liang H."/>
            <person name="Lovelace S."/>
            <person name="Lu Z."/>
            <person name="Mansfield J.H."/>
            <person name="McCulloch K.J."/>
            <person name="Mathew T."/>
            <person name="Morton B."/>
            <person name="Muzny D.M."/>
            <person name="Neunemann D."/>
            <person name="Ongeri F."/>
            <person name="Pauchet Y."/>
            <person name="Pu L.L."/>
            <person name="Pyrousis I."/>
            <person name="Rao X.J."/>
            <person name="Redding A."/>
            <person name="Roesel C."/>
            <person name="Sanchez-Gracia A."/>
            <person name="Schaack S."/>
            <person name="Shukla A."/>
            <person name="Tetreau G."/>
            <person name="Wang Y."/>
            <person name="Xiong G.H."/>
            <person name="Traut W."/>
            <person name="Walsh T.K."/>
            <person name="Worley K.C."/>
            <person name="Wu D."/>
            <person name="Wu W."/>
            <person name="Wu Y.Q."/>
            <person name="Zhang X."/>
            <person name="Zou Z."/>
            <person name="Zucker H."/>
            <person name="Briscoe A.D."/>
            <person name="Burmester T."/>
            <person name="Clem R.J."/>
            <person name="Feyereisen R."/>
            <person name="Grimmelikhuijzen C.J.P."/>
            <person name="Hamodrakas S.J."/>
            <person name="Hansson B.S."/>
            <person name="Huguet E."/>
            <person name="Jermiin L.S."/>
            <person name="Lan Q."/>
            <person name="Lehman H.K."/>
            <person name="Lorenzen M."/>
            <person name="Merzendorfer H."/>
            <person name="Michalopoulos I."/>
            <person name="Morton D.B."/>
            <person name="Muthukrishnan S."/>
            <person name="Oakeshott J.G."/>
            <person name="Palmer W."/>
            <person name="Park Y."/>
            <person name="Passarelli A.L."/>
            <person name="Rozas J."/>
            <person name="Schwartz L.M."/>
            <person name="Smith W."/>
            <person name="Southgate A."/>
            <person name="Vilcinskas A."/>
            <person name="Vogt R."/>
            <person name="Wang P."/>
            <person name="Werren J."/>
            <person name="Yu X.Q."/>
            <person name="Zhou J.J."/>
            <person name="Brown S.J."/>
            <person name="Scherer S.E."/>
            <person name="Richards S."/>
            <person name="Blissard G.W."/>
        </authorList>
    </citation>
    <scope>NUCLEOTIDE SEQUENCE</scope>
</reference>
<dbReference type="GO" id="GO:0048731">
    <property type="term" value="P:system development"/>
    <property type="evidence" value="ECO:0007669"/>
    <property type="project" value="UniProtKB-ARBA"/>
</dbReference>
<name>A0A921ZAF7_MANSE</name>
<dbReference type="NCBIfam" id="TIGR00231">
    <property type="entry name" value="small_GTP"/>
    <property type="match status" value="1"/>
</dbReference>
<accession>A0A921ZAF7</accession>
<dbReference type="InterPro" id="IPR005225">
    <property type="entry name" value="Small_GTP-bd"/>
</dbReference>
<evidence type="ECO:0000256" key="2">
    <source>
        <dbReference type="ARBA" id="ARBA00019766"/>
    </source>
</evidence>
<dbReference type="Proteomes" id="UP000791440">
    <property type="component" value="Unassembled WGS sequence"/>
</dbReference>
<feature type="binding site" evidence="6">
    <location>
        <position position="50"/>
    </location>
    <ligand>
        <name>Mg(2+)</name>
        <dbReference type="ChEBI" id="CHEBI:18420"/>
    </ligand>
</feature>
<dbReference type="GO" id="GO:0051649">
    <property type="term" value="P:establishment of localization in cell"/>
    <property type="evidence" value="ECO:0007669"/>
    <property type="project" value="UniProtKB-ARBA"/>
</dbReference>
<evidence type="ECO:0000256" key="5">
    <source>
        <dbReference type="PIRSR" id="PIRSR606689-1"/>
    </source>
</evidence>
<organism evidence="7 8">
    <name type="scientific">Manduca sexta</name>
    <name type="common">Tobacco hawkmoth</name>
    <name type="synonym">Tobacco hornworm</name>
    <dbReference type="NCBI Taxonomy" id="7130"/>
    <lineage>
        <taxon>Eukaryota</taxon>
        <taxon>Metazoa</taxon>
        <taxon>Ecdysozoa</taxon>
        <taxon>Arthropoda</taxon>
        <taxon>Hexapoda</taxon>
        <taxon>Insecta</taxon>
        <taxon>Pterygota</taxon>
        <taxon>Neoptera</taxon>
        <taxon>Endopterygota</taxon>
        <taxon>Lepidoptera</taxon>
        <taxon>Glossata</taxon>
        <taxon>Ditrysia</taxon>
        <taxon>Bombycoidea</taxon>
        <taxon>Sphingidae</taxon>
        <taxon>Sphinginae</taxon>
        <taxon>Sphingini</taxon>
        <taxon>Manduca</taxon>
    </lineage>
</organism>
<protein>
    <recommendedName>
        <fullName evidence="2">ADP-ribosylation factor-like protein 6</fullName>
    </recommendedName>
</protein>
<keyword evidence="3 5" id="KW-0547">Nucleotide-binding</keyword>
<dbReference type="GO" id="GO:0046872">
    <property type="term" value="F:metal ion binding"/>
    <property type="evidence" value="ECO:0007669"/>
    <property type="project" value="UniProtKB-KW"/>
</dbReference>
<feature type="binding site" evidence="5">
    <location>
        <position position="72"/>
    </location>
    <ligand>
        <name>GTP</name>
        <dbReference type="ChEBI" id="CHEBI:37565"/>
    </ligand>
</feature>
<reference evidence="7" key="2">
    <citation type="submission" date="2020-12" db="EMBL/GenBank/DDBJ databases">
        <authorList>
            <person name="Kanost M."/>
        </authorList>
    </citation>
    <scope>NUCLEOTIDE SEQUENCE</scope>
</reference>
<evidence type="ECO:0000256" key="1">
    <source>
        <dbReference type="ARBA" id="ARBA00010290"/>
    </source>
</evidence>
<dbReference type="GO" id="GO:0003924">
    <property type="term" value="F:GTPase activity"/>
    <property type="evidence" value="ECO:0007669"/>
    <property type="project" value="InterPro"/>
</dbReference>
<dbReference type="PANTHER" id="PTHR11711">
    <property type="entry name" value="ADP RIBOSYLATION FACTOR-RELATED"/>
    <property type="match status" value="1"/>
</dbReference>
<dbReference type="SMART" id="SM00177">
    <property type="entry name" value="ARF"/>
    <property type="match status" value="1"/>
</dbReference>
<keyword evidence="4 5" id="KW-0342">GTP-binding</keyword>
<evidence type="ECO:0000256" key="4">
    <source>
        <dbReference type="ARBA" id="ARBA00023134"/>
    </source>
</evidence>
<dbReference type="Pfam" id="PF00025">
    <property type="entry name" value="Arf"/>
    <property type="match status" value="1"/>
</dbReference>
<dbReference type="InterPro" id="IPR006689">
    <property type="entry name" value="Small_GTPase_ARF/SAR"/>
</dbReference>
<dbReference type="InterPro" id="IPR024156">
    <property type="entry name" value="Small_GTPase_ARF"/>
</dbReference>
<feature type="binding site" evidence="5">
    <location>
        <begin position="24"/>
        <end position="31"/>
    </location>
    <ligand>
        <name>GTP</name>
        <dbReference type="ChEBI" id="CHEBI:37565"/>
    </ligand>
</feature>
<comment type="similarity">
    <text evidence="1">Belongs to the small GTPase superfamily. Arf family.</text>
</comment>
<sequence length="190" mass="20566">MGLLDKLSAWLGGGRAELTVLVLGLDNSGKSTMLNALRPPELRAQHVMPTVSHQQDRFQSGGVSFSAWDVSGAPRHRALWERHYRAAHAVIFVVDAADHLRLVVAREELELMLAHPDMFGRRAPLLVFANKSDAPHALAPMLVAAALGLEKISDRPWHVCASSALSGAGLADGVAWLAAQLRDAHVPKRN</sequence>
<dbReference type="GO" id="GO:0016192">
    <property type="term" value="P:vesicle-mediated transport"/>
    <property type="evidence" value="ECO:0007669"/>
    <property type="project" value="UniProtKB-ARBA"/>
</dbReference>
<gene>
    <name evidence="7" type="ORF">O3G_MSEX008389</name>
</gene>
<evidence type="ECO:0000256" key="6">
    <source>
        <dbReference type="PIRSR" id="PIRSR606689-2"/>
    </source>
</evidence>
<dbReference type="GO" id="GO:0005525">
    <property type="term" value="F:GTP binding"/>
    <property type="evidence" value="ECO:0007669"/>
    <property type="project" value="UniProtKB-KW"/>
</dbReference>
<proteinExistence type="inferred from homology"/>
<dbReference type="FunFam" id="3.40.50.300:FF:001166">
    <property type="entry name" value="ADP-ribosylation factor D"/>
    <property type="match status" value="1"/>
</dbReference>
<feature type="binding site" evidence="6">
    <location>
        <position position="31"/>
    </location>
    <ligand>
        <name>Mg(2+)</name>
        <dbReference type="ChEBI" id="CHEBI:18420"/>
    </ligand>
</feature>
<evidence type="ECO:0000313" key="8">
    <source>
        <dbReference type="Proteomes" id="UP000791440"/>
    </source>
</evidence>
<feature type="binding site" evidence="5">
    <location>
        <begin position="130"/>
        <end position="133"/>
    </location>
    <ligand>
        <name>GTP</name>
        <dbReference type="ChEBI" id="CHEBI:37565"/>
    </ligand>
</feature>
<comment type="caution">
    <text evidence="7">The sequence shown here is derived from an EMBL/GenBank/DDBJ whole genome shotgun (WGS) entry which is preliminary data.</text>
</comment>
<keyword evidence="6" id="KW-0460">Magnesium</keyword>
<dbReference type="PROSITE" id="PS51417">
    <property type="entry name" value="ARF"/>
    <property type="match status" value="1"/>
</dbReference>
<evidence type="ECO:0000256" key="3">
    <source>
        <dbReference type="ARBA" id="ARBA00022741"/>
    </source>
</evidence>